<evidence type="ECO:0000256" key="2">
    <source>
        <dbReference type="ARBA" id="ARBA00013064"/>
    </source>
</evidence>
<evidence type="ECO:0000256" key="3">
    <source>
        <dbReference type="ARBA" id="ARBA00022801"/>
    </source>
</evidence>
<dbReference type="AlphaFoldDB" id="A0A1I6QRN2"/>
<proteinExistence type="inferred from homology"/>
<accession>A0A1I6QRN2</accession>
<dbReference type="OrthoDB" id="9788539at2"/>
<dbReference type="SUPFAM" id="SSF89550">
    <property type="entry name" value="PHP domain-like"/>
    <property type="match status" value="1"/>
</dbReference>
<keyword evidence="3" id="KW-0378">Hydrolase</keyword>
<dbReference type="PANTHER" id="PTHR39181">
    <property type="entry name" value="TYROSINE-PROTEIN PHOSPHATASE YWQE"/>
    <property type="match status" value="1"/>
</dbReference>
<reference evidence="5 6" key="1">
    <citation type="submission" date="2016-10" db="EMBL/GenBank/DDBJ databases">
        <authorList>
            <person name="de Groot N.N."/>
        </authorList>
    </citation>
    <scope>NUCLEOTIDE SEQUENCE [LARGE SCALE GENOMIC DNA]</scope>
    <source>
        <strain evidence="5 6">CGMCC 1.6114</strain>
    </source>
</reference>
<gene>
    <name evidence="5" type="ORF">SAMN04487906_0808</name>
</gene>
<protein>
    <recommendedName>
        <fullName evidence="2">protein-tyrosine-phosphatase</fullName>
        <ecNumber evidence="2">3.1.3.48</ecNumber>
    </recommendedName>
</protein>
<dbReference type="GO" id="GO:0030145">
    <property type="term" value="F:manganese ion binding"/>
    <property type="evidence" value="ECO:0007669"/>
    <property type="project" value="InterPro"/>
</dbReference>
<comment type="similarity">
    <text evidence="1">Belongs to the metallo-dependent hydrolases superfamily. CpsB/CapC family.</text>
</comment>
<dbReference type="EC" id="3.1.3.48" evidence="2"/>
<evidence type="ECO:0000313" key="5">
    <source>
        <dbReference type="EMBL" id="SFS55002.1"/>
    </source>
</evidence>
<evidence type="ECO:0000256" key="4">
    <source>
        <dbReference type="ARBA" id="ARBA00051722"/>
    </source>
</evidence>
<dbReference type="Gene3D" id="3.20.20.140">
    <property type="entry name" value="Metal-dependent hydrolases"/>
    <property type="match status" value="1"/>
</dbReference>
<evidence type="ECO:0000256" key="1">
    <source>
        <dbReference type="ARBA" id="ARBA00005750"/>
    </source>
</evidence>
<organism evidence="5 6">
    <name type="scientific">Zhouia amylolytica</name>
    <dbReference type="NCBI Taxonomy" id="376730"/>
    <lineage>
        <taxon>Bacteria</taxon>
        <taxon>Pseudomonadati</taxon>
        <taxon>Bacteroidota</taxon>
        <taxon>Flavobacteriia</taxon>
        <taxon>Flavobacteriales</taxon>
        <taxon>Flavobacteriaceae</taxon>
        <taxon>Zhouia</taxon>
    </lineage>
</organism>
<sequence>MLSIFSSKHFVADLLEDFTDIHCHLLPSLDDGAKDVNVSLKMLELYKSLGFKNIIATPHMMEDYYKLDAHKINNALETLSSDKNFDDHGIQVMAAAEHLMDQQFMNMTANKTLLPLKGNTVLVETGFISKPMQFDDMLFEMGNQGYEMVFAHPERYMYISGLKSYERIKERGCAFQLNILSLSGNYGSGVQKKAEQLLSNGMIDYIATDAHHERHLKQLKELKVSKKLIPYLERAVINTKRDFEF</sequence>
<name>A0A1I6QRN2_9FLAO</name>
<dbReference type="Proteomes" id="UP000183209">
    <property type="component" value="Unassembled WGS sequence"/>
</dbReference>
<dbReference type="Pfam" id="PF19567">
    <property type="entry name" value="CpsB_CapC"/>
    <property type="match status" value="1"/>
</dbReference>
<comment type="catalytic activity">
    <reaction evidence="4">
        <text>O-phospho-L-tyrosyl-[protein] + H2O = L-tyrosyl-[protein] + phosphate</text>
        <dbReference type="Rhea" id="RHEA:10684"/>
        <dbReference type="Rhea" id="RHEA-COMP:10136"/>
        <dbReference type="Rhea" id="RHEA-COMP:20101"/>
        <dbReference type="ChEBI" id="CHEBI:15377"/>
        <dbReference type="ChEBI" id="CHEBI:43474"/>
        <dbReference type="ChEBI" id="CHEBI:46858"/>
        <dbReference type="ChEBI" id="CHEBI:61978"/>
        <dbReference type="EC" id="3.1.3.48"/>
    </reaction>
</comment>
<dbReference type="RefSeq" id="WP_074977067.1">
    <property type="nucleotide sequence ID" value="NZ_FPAG01000002.1"/>
</dbReference>
<dbReference type="GO" id="GO:0004725">
    <property type="term" value="F:protein tyrosine phosphatase activity"/>
    <property type="evidence" value="ECO:0007669"/>
    <property type="project" value="UniProtKB-EC"/>
</dbReference>
<evidence type="ECO:0000313" key="6">
    <source>
        <dbReference type="Proteomes" id="UP000183209"/>
    </source>
</evidence>
<dbReference type="PANTHER" id="PTHR39181:SF1">
    <property type="entry name" value="TYROSINE-PROTEIN PHOSPHATASE YWQE"/>
    <property type="match status" value="1"/>
</dbReference>
<dbReference type="InterPro" id="IPR016667">
    <property type="entry name" value="Caps_polysacc_synth_CpsB/CapC"/>
</dbReference>
<dbReference type="EMBL" id="FPAG01000002">
    <property type="protein sequence ID" value="SFS55002.1"/>
    <property type="molecule type" value="Genomic_DNA"/>
</dbReference>
<dbReference type="InterPro" id="IPR016195">
    <property type="entry name" value="Pol/histidinol_Pase-like"/>
</dbReference>